<protein>
    <submittedName>
        <fullName evidence="2">Uncharacterized protein</fullName>
    </submittedName>
</protein>
<feature type="region of interest" description="Disordered" evidence="1">
    <location>
        <begin position="38"/>
        <end position="59"/>
    </location>
</feature>
<dbReference type="EMBL" id="SRLO01000424">
    <property type="protein sequence ID" value="TNN56652.1"/>
    <property type="molecule type" value="Genomic_DNA"/>
</dbReference>
<dbReference type="AlphaFoldDB" id="A0A4Z2GV86"/>
<comment type="caution">
    <text evidence="2">The sequence shown here is derived from an EMBL/GenBank/DDBJ whole genome shotgun (WGS) entry which is preliminary data.</text>
</comment>
<organism evidence="2 3">
    <name type="scientific">Liparis tanakae</name>
    <name type="common">Tanaka's snailfish</name>
    <dbReference type="NCBI Taxonomy" id="230148"/>
    <lineage>
        <taxon>Eukaryota</taxon>
        <taxon>Metazoa</taxon>
        <taxon>Chordata</taxon>
        <taxon>Craniata</taxon>
        <taxon>Vertebrata</taxon>
        <taxon>Euteleostomi</taxon>
        <taxon>Actinopterygii</taxon>
        <taxon>Neopterygii</taxon>
        <taxon>Teleostei</taxon>
        <taxon>Neoteleostei</taxon>
        <taxon>Acanthomorphata</taxon>
        <taxon>Eupercaria</taxon>
        <taxon>Perciformes</taxon>
        <taxon>Cottioidei</taxon>
        <taxon>Cottales</taxon>
        <taxon>Liparidae</taxon>
        <taxon>Liparis</taxon>
    </lineage>
</organism>
<accession>A0A4Z2GV86</accession>
<reference evidence="2 3" key="1">
    <citation type="submission" date="2019-03" db="EMBL/GenBank/DDBJ databases">
        <title>First draft genome of Liparis tanakae, snailfish: a comprehensive survey of snailfish specific genes.</title>
        <authorList>
            <person name="Kim W."/>
            <person name="Song I."/>
            <person name="Jeong J.-H."/>
            <person name="Kim D."/>
            <person name="Kim S."/>
            <person name="Ryu S."/>
            <person name="Song J.Y."/>
            <person name="Lee S.K."/>
        </authorList>
    </citation>
    <scope>NUCLEOTIDE SEQUENCE [LARGE SCALE GENOMIC DNA]</scope>
    <source>
        <tissue evidence="2">Muscle</tissue>
    </source>
</reference>
<gene>
    <name evidence="2" type="ORF">EYF80_033189</name>
</gene>
<dbReference type="Proteomes" id="UP000314294">
    <property type="component" value="Unassembled WGS sequence"/>
</dbReference>
<dbReference type="OrthoDB" id="8959544at2759"/>
<evidence type="ECO:0000256" key="1">
    <source>
        <dbReference type="SAM" id="MobiDB-lite"/>
    </source>
</evidence>
<feature type="compositionally biased region" description="Basic and acidic residues" evidence="1">
    <location>
        <begin position="45"/>
        <end position="59"/>
    </location>
</feature>
<evidence type="ECO:0000313" key="2">
    <source>
        <dbReference type="EMBL" id="TNN56652.1"/>
    </source>
</evidence>
<evidence type="ECO:0000313" key="3">
    <source>
        <dbReference type="Proteomes" id="UP000314294"/>
    </source>
</evidence>
<proteinExistence type="predicted"/>
<sequence>MWCINCASDKTPAILHNKLLYCAALVYESNTPHLSSTLQLAQQQLREEERRGEEREGIK</sequence>
<name>A0A4Z2GV86_9TELE</name>
<keyword evidence="3" id="KW-1185">Reference proteome</keyword>